<accession>A0A562LZR7</accession>
<dbReference type="Pfam" id="PF00440">
    <property type="entry name" value="TetR_N"/>
    <property type="match status" value="1"/>
</dbReference>
<evidence type="ECO:0000313" key="5">
    <source>
        <dbReference type="Proteomes" id="UP000315908"/>
    </source>
</evidence>
<dbReference type="EMBL" id="VLKR01000061">
    <property type="protein sequence ID" value="TWI13052.1"/>
    <property type="molecule type" value="Genomic_DNA"/>
</dbReference>
<dbReference type="InterPro" id="IPR050624">
    <property type="entry name" value="HTH-type_Tx_Regulator"/>
</dbReference>
<dbReference type="InterPro" id="IPR001647">
    <property type="entry name" value="HTH_TetR"/>
</dbReference>
<protein>
    <submittedName>
        <fullName evidence="4">TetR family transcriptional regulator</fullName>
    </submittedName>
</protein>
<dbReference type="SUPFAM" id="SSF48498">
    <property type="entry name" value="Tetracyclin repressor-like, C-terminal domain"/>
    <property type="match status" value="1"/>
</dbReference>
<dbReference type="GO" id="GO:0003677">
    <property type="term" value="F:DNA binding"/>
    <property type="evidence" value="ECO:0007669"/>
    <property type="project" value="UniProtKB-UniRule"/>
</dbReference>
<dbReference type="InterPro" id="IPR036271">
    <property type="entry name" value="Tet_transcr_reg_TetR-rel_C_sf"/>
</dbReference>
<dbReference type="SUPFAM" id="SSF46689">
    <property type="entry name" value="Homeodomain-like"/>
    <property type="match status" value="1"/>
</dbReference>
<dbReference type="AlphaFoldDB" id="A0A562LZR7"/>
<evidence type="ECO:0000256" key="1">
    <source>
        <dbReference type="ARBA" id="ARBA00023125"/>
    </source>
</evidence>
<dbReference type="OrthoDB" id="594604at2"/>
<dbReference type="PROSITE" id="PS50977">
    <property type="entry name" value="HTH_TETR_2"/>
    <property type="match status" value="1"/>
</dbReference>
<comment type="caution">
    <text evidence="4">The sequence shown here is derived from an EMBL/GenBank/DDBJ whole genome shotgun (WGS) entry which is preliminary data.</text>
</comment>
<gene>
    <name evidence="4" type="ORF">IQ31_05533</name>
</gene>
<evidence type="ECO:0000259" key="3">
    <source>
        <dbReference type="PROSITE" id="PS50977"/>
    </source>
</evidence>
<dbReference type="Gene3D" id="1.10.357.10">
    <property type="entry name" value="Tetracycline Repressor, domain 2"/>
    <property type="match status" value="1"/>
</dbReference>
<reference evidence="4 5" key="1">
    <citation type="journal article" date="2015" name="Stand. Genomic Sci.">
        <title>Genomic Encyclopedia of Bacterial and Archaeal Type Strains, Phase III: the genomes of soil and plant-associated and newly described type strains.</title>
        <authorList>
            <person name="Whitman W.B."/>
            <person name="Woyke T."/>
            <person name="Klenk H.P."/>
            <person name="Zhou Y."/>
            <person name="Lilburn T.G."/>
            <person name="Beck B.J."/>
            <person name="De Vos P."/>
            <person name="Vandamme P."/>
            <person name="Eisen J.A."/>
            <person name="Garrity G."/>
            <person name="Hugenholtz P."/>
            <person name="Kyrpides N.C."/>
        </authorList>
    </citation>
    <scope>NUCLEOTIDE SEQUENCE [LARGE SCALE GENOMIC DNA]</scope>
    <source>
        <strain evidence="4 5">CGMCC 1.6855</strain>
    </source>
</reference>
<dbReference type="RefSeq" id="WP_145331422.1">
    <property type="nucleotide sequence ID" value="NZ_VLKR01000061.1"/>
</dbReference>
<feature type="DNA-binding region" description="H-T-H motif" evidence="2">
    <location>
        <begin position="35"/>
        <end position="54"/>
    </location>
</feature>
<feature type="domain" description="HTH tetR-type" evidence="3">
    <location>
        <begin position="12"/>
        <end position="72"/>
    </location>
</feature>
<organism evidence="4 5">
    <name type="scientific">Sphingobacterium siyangense</name>
    <dbReference type="NCBI Taxonomy" id="459529"/>
    <lineage>
        <taxon>Bacteria</taxon>
        <taxon>Pseudomonadati</taxon>
        <taxon>Bacteroidota</taxon>
        <taxon>Sphingobacteriia</taxon>
        <taxon>Sphingobacteriales</taxon>
        <taxon>Sphingobacteriaceae</taxon>
        <taxon>Sphingobacterium</taxon>
    </lineage>
</organism>
<dbReference type="Proteomes" id="UP000315908">
    <property type="component" value="Unassembled WGS sequence"/>
</dbReference>
<keyword evidence="1 2" id="KW-0238">DNA-binding</keyword>
<name>A0A562LZR7_9SPHI</name>
<proteinExistence type="predicted"/>
<evidence type="ECO:0000256" key="2">
    <source>
        <dbReference type="PROSITE-ProRule" id="PRU00335"/>
    </source>
</evidence>
<evidence type="ECO:0000313" key="4">
    <source>
        <dbReference type="EMBL" id="TWI13052.1"/>
    </source>
</evidence>
<dbReference type="PANTHER" id="PTHR43479:SF11">
    <property type="entry name" value="ACREF_ENVCD OPERON REPRESSOR-RELATED"/>
    <property type="match status" value="1"/>
</dbReference>
<sequence length="204" mass="23657">MGIIERKVRHQEKLRNSIINTALMIGKAEGWQNVSIRKVADVISYSPPAIYLYFKNKDEILMEITRIGFIRLDKHLKHALKKINEPCEIFKKAIFAYWKFAVDQSEYYKLMFGLTMMPCSIPVSVKEKDLPKTTMLNALKNSLVTGIKSDDEILIEFYRCWSTLHGLIALNFTLLENGQEREILNERILSELTATTKKWLIAKS</sequence>
<dbReference type="PANTHER" id="PTHR43479">
    <property type="entry name" value="ACREF/ENVCD OPERON REPRESSOR-RELATED"/>
    <property type="match status" value="1"/>
</dbReference>
<dbReference type="InterPro" id="IPR009057">
    <property type="entry name" value="Homeodomain-like_sf"/>
</dbReference>